<accession>A0ABN7TQ41</accession>
<dbReference type="Pfam" id="PF09339">
    <property type="entry name" value="HTH_IclR"/>
    <property type="match status" value="1"/>
</dbReference>
<dbReference type="InterPro" id="IPR014757">
    <property type="entry name" value="Tscrpt_reg_IclR_C"/>
</dbReference>
<dbReference type="InterPro" id="IPR050707">
    <property type="entry name" value="HTH_MetabolicPath_Reg"/>
</dbReference>
<reference evidence="4 5" key="1">
    <citation type="submission" date="2021-06" db="EMBL/GenBank/DDBJ databases">
        <authorList>
            <person name="Criscuolo A."/>
        </authorList>
    </citation>
    <scope>NUCLEOTIDE SEQUENCE [LARGE SCALE GENOMIC DNA]</scope>
    <source>
        <strain evidence="5">CIP 111802</strain>
    </source>
</reference>
<dbReference type="Pfam" id="PF01614">
    <property type="entry name" value="IclR_C"/>
    <property type="match status" value="1"/>
</dbReference>
<comment type="caution">
    <text evidence="4">The sequence shown here is derived from an EMBL/GenBank/DDBJ whole genome shotgun (WGS) entry which is preliminary data.</text>
</comment>
<dbReference type="PROSITE" id="PS51077">
    <property type="entry name" value="HTH_ICLR"/>
    <property type="match status" value="1"/>
</dbReference>
<protein>
    <submittedName>
        <fullName evidence="4">HTH-type transcriptional regulator XynR</fullName>
    </submittedName>
</protein>
<evidence type="ECO:0000313" key="4">
    <source>
        <dbReference type="EMBL" id="CAG7645737.1"/>
    </source>
</evidence>
<evidence type="ECO:0000259" key="2">
    <source>
        <dbReference type="PROSITE" id="PS51077"/>
    </source>
</evidence>
<gene>
    <name evidence="4" type="primary">xynR_2</name>
    <name evidence="4" type="ORF">PAECIP111802_03591</name>
</gene>
<proteinExistence type="predicted"/>
<sequence>MINVWFFREPGYEIRNIVVLNNGYEEVVAMPDEIKVKSLYKALRVLDCFTVNQPELGITEISGMLGLYKSNVHNIVDTFVKAGYLEQNPENEKYRLGMKILELGHVISSNINLRKLILPYMQELADFTNETVYLGIPNEGEVIYLDSSSPKHQLSTRSMLGVKAPLYCTGIGKAMLAYLPEEVLHSIIAKGLRKFTDHTITEPDRLLKEISEIRTRGYSIDNMEHEFGIKCVGMPILNKKKQVVAGISMSGPSLRYDDDKIKEYAARLKEIVHMLEDKV</sequence>
<evidence type="ECO:0000256" key="1">
    <source>
        <dbReference type="ARBA" id="ARBA00023125"/>
    </source>
</evidence>
<dbReference type="PANTHER" id="PTHR30136">
    <property type="entry name" value="HELIX-TURN-HELIX TRANSCRIPTIONAL REGULATOR, ICLR FAMILY"/>
    <property type="match status" value="1"/>
</dbReference>
<feature type="domain" description="HTH iclR-type" evidence="2">
    <location>
        <begin position="36"/>
        <end position="98"/>
    </location>
</feature>
<dbReference type="InterPro" id="IPR005471">
    <property type="entry name" value="Tscrpt_reg_IclR_N"/>
</dbReference>
<dbReference type="EMBL" id="CAJVCE010000009">
    <property type="protein sequence ID" value="CAG7645737.1"/>
    <property type="molecule type" value="Genomic_DNA"/>
</dbReference>
<dbReference type="PROSITE" id="PS51078">
    <property type="entry name" value="ICLR_ED"/>
    <property type="match status" value="1"/>
</dbReference>
<keyword evidence="5" id="KW-1185">Reference proteome</keyword>
<evidence type="ECO:0000313" key="5">
    <source>
        <dbReference type="Proteomes" id="UP000730618"/>
    </source>
</evidence>
<name>A0ABN7TQ41_9BACL</name>
<dbReference type="PANTHER" id="PTHR30136:SF35">
    <property type="entry name" value="HTH-TYPE TRANSCRIPTIONAL REGULATOR RV1719"/>
    <property type="match status" value="1"/>
</dbReference>
<evidence type="ECO:0000259" key="3">
    <source>
        <dbReference type="PROSITE" id="PS51078"/>
    </source>
</evidence>
<feature type="domain" description="IclR-ED" evidence="3">
    <location>
        <begin position="99"/>
        <end position="279"/>
    </location>
</feature>
<organism evidence="4 5">
    <name type="scientific">Paenibacillus allorhizosphaerae</name>
    <dbReference type="NCBI Taxonomy" id="2849866"/>
    <lineage>
        <taxon>Bacteria</taxon>
        <taxon>Bacillati</taxon>
        <taxon>Bacillota</taxon>
        <taxon>Bacilli</taxon>
        <taxon>Bacillales</taxon>
        <taxon>Paenibacillaceae</taxon>
        <taxon>Paenibacillus</taxon>
    </lineage>
</organism>
<dbReference type="Proteomes" id="UP000730618">
    <property type="component" value="Unassembled WGS sequence"/>
</dbReference>
<dbReference type="SMART" id="SM00346">
    <property type="entry name" value="HTH_ICLR"/>
    <property type="match status" value="1"/>
</dbReference>
<keyword evidence="1" id="KW-0238">DNA-binding</keyword>